<gene>
    <name evidence="3" type="ORF">Pka01_20600</name>
</gene>
<dbReference type="EMBL" id="BONV01000006">
    <property type="protein sequence ID" value="GIG78933.1"/>
    <property type="molecule type" value="Genomic_DNA"/>
</dbReference>
<evidence type="ECO:0000259" key="2">
    <source>
        <dbReference type="Pfam" id="PF06719"/>
    </source>
</evidence>
<comment type="caution">
    <text evidence="3">The sequence shown here is derived from an EMBL/GenBank/DDBJ whole genome shotgun (WGS) entry which is preliminary data.</text>
</comment>
<protein>
    <recommendedName>
        <fullName evidence="2">Transcription regulator HTH AraC N-terminal domain-containing protein</fullName>
    </recommendedName>
</protein>
<feature type="region of interest" description="Disordered" evidence="1">
    <location>
        <begin position="70"/>
        <end position="92"/>
    </location>
</feature>
<organism evidence="3 4">
    <name type="scientific">Planotetraspora kaengkrachanensis</name>
    <dbReference type="NCBI Taxonomy" id="575193"/>
    <lineage>
        <taxon>Bacteria</taxon>
        <taxon>Bacillati</taxon>
        <taxon>Actinomycetota</taxon>
        <taxon>Actinomycetes</taxon>
        <taxon>Streptosporangiales</taxon>
        <taxon>Streptosporangiaceae</taxon>
        <taxon>Planotetraspora</taxon>
    </lineage>
</organism>
<feature type="compositionally biased region" description="Low complexity" evidence="1">
    <location>
        <begin position="83"/>
        <end position="92"/>
    </location>
</feature>
<dbReference type="Pfam" id="PF06719">
    <property type="entry name" value="AraC_N"/>
    <property type="match status" value="1"/>
</dbReference>
<evidence type="ECO:0000313" key="3">
    <source>
        <dbReference type="EMBL" id="GIG78933.1"/>
    </source>
</evidence>
<dbReference type="Proteomes" id="UP000630097">
    <property type="component" value="Unassembled WGS sequence"/>
</dbReference>
<dbReference type="RefSeq" id="WP_203882408.1">
    <property type="nucleotide sequence ID" value="NZ_BAABHH010000009.1"/>
</dbReference>
<evidence type="ECO:0000256" key="1">
    <source>
        <dbReference type="SAM" id="MobiDB-lite"/>
    </source>
</evidence>
<proteinExistence type="predicted"/>
<evidence type="ECO:0000313" key="4">
    <source>
        <dbReference type="Proteomes" id="UP000630097"/>
    </source>
</evidence>
<dbReference type="AlphaFoldDB" id="A0A8J3PSF2"/>
<dbReference type="InterPro" id="IPR009594">
    <property type="entry name" value="Tscrpt_reg_HTH_AraC_N"/>
</dbReference>
<reference evidence="3 4" key="1">
    <citation type="submission" date="2021-01" db="EMBL/GenBank/DDBJ databases">
        <title>Whole genome shotgun sequence of Planotetraspora kaengkrachanensis NBRC 104272.</title>
        <authorList>
            <person name="Komaki H."/>
            <person name="Tamura T."/>
        </authorList>
    </citation>
    <scope>NUCLEOTIDE SEQUENCE [LARGE SCALE GENOMIC DNA]</scope>
    <source>
        <strain evidence="3 4">NBRC 104272</strain>
    </source>
</reference>
<feature type="domain" description="Transcription regulator HTH AraC N-terminal" evidence="2">
    <location>
        <begin position="27"/>
        <end position="73"/>
    </location>
</feature>
<accession>A0A8J3PSF2</accession>
<feature type="region of interest" description="Disordered" evidence="1">
    <location>
        <begin position="1"/>
        <end position="23"/>
    </location>
</feature>
<sequence length="92" mass="9535">MPRAVRAVPGRTAFPDPPHAGRPSRAVGGVLLYAVERPTPPTTTVTEPTLAVVAQGAKRLNLGDQIYDYGAANRTPKAPPVRPGRGPAGSPC</sequence>
<name>A0A8J3PSF2_9ACTN</name>
<keyword evidence="4" id="KW-1185">Reference proteome</keyword>